<gene>
    <name evidence="2" type="ORF">BPO_0180</name>
</gene>
<proteinExistence type="predicted"/>
<evidence type="ECO:0000313" key="3">
    <source>
        <dbReference type="Proteomes" id="UP001432059"/>
    </source>
</evidence>
<dbReference type="InterPro" id="IPR036249">
    <property type="entry name" value="Thioredoxin-like_sf"/>
</dbReference>
<feature type="signal peptide" evidence="1">
    <location>
        <begin position="1"/>
        <end position="24"/>
    </location>
</feature>
<dbReference type="Proteomes" id="UP001432059">
    <property type="component" value="Chromosome"/>
</dbReference>
<feature type="chain" id="PRO_5043905453" evidence="1">
    <location>
        <begin position="25"/>
        <end position="191"/>
    </location>
</feature>
<dbReference type="EMBL" id="CP136426">
    <property type="protein sequence ID" value="WOC50827.1"/>
    <property type="molecule type" value="Genomic_DNA"/>
</dbReference>
<dbReference type="KEGG" id="bpor:BPO_0180"/>
<dbReference type="Gene3D" id="3.40.30.10">
    <property type="entry name" value="Glutaredoxin"/>
    <property type="match status" value="1"/>
</dbReference>
<keyword evidence="1" id="KW-0732">Signal</keyword>
<keyword evidence="3" id="KW-1185">Reference proteome</keyword>
<evidence type="ECO:0000256" key="1">
    <source>
        <dbReference type="SAM" id="SignalP"/>
    </source>
</evidence>
<evidence type="ECO:0000313" key="2">
    <source>
        <dbReference type="EMBL" id="WOC50827.1"/>
    </source>
</evidence>
<dbReference type="SUPFAM" id="SSF52833">
    <property type="entry name" value="Thioredoxin-like"/>
    <property type="match status" value="1"/>
</dbReference>
<organism evidence="2 3">
    <name type="scientific">Bergeyella porcorum</name>
    <dbReference type="NCBI Taxonomy" id="1735111"/>
    <lineage>
        <taxon>Bacteria</taxon>
        <taxon>Pseudomonadati</taxon>
        <taxon>Bacteroidota</taxon>
        <taxon>Flavobacteriia</taxon>
        <taxon>Flavobacteriales</taxon>
        <taxon>Weeksellaceae</taxon>
        <taxon>Bergeyella</taxon>
    </lineage>
</organism>
<dbReference type="PROSITE" id="PS51257">
    <property type="entry name" value="PROKAR_LIPOPROTEIN"/>
    <property type="match status" value="1"/>
</dbReference>
<name>A0AAU0F0M3_9FLAO</name>
<dbReference type="CDD" id="cd02947">
    <property type="entry name" value="TRX_family"/>
    <property type="match status" value="1"/>
</dbReference>
<reference evidence="2" key="1">
    <citation type="submission" date="2023-10" db="EMBL/GenBank/DDBJ databases">
        <title>Characterization and whole genome sequencing of a novel strain of Bergeyella porcorum QD2021 isolated from pig.</title>
        <authorList>
            <person name="Liu G."/>
            <person name="Chen C."/>
            <person name="Han X."/>
        </authorList>
    </citation>
    <scope>NUCLEOTIDE SEQUENCE</scope>
    <source>
        <strain evidence="2">QD2021</strain>
    </source>
</reference>
<dbReference type="AlphaFoldDB" id="A0AAU0F0M3"/>
<sequence length="191" mass="22090">MRIIKFLSVAIVAFLSLSSCETHKVVVNREVESQRDGKMLLGQQTLEQFQKEPYSQWYNTEYSQYQIDEVSVSELKKEKLSSHQITIFLGTWCDDSHREFPRLMKILDAAKYPTNKLTIIGVNRKKESPNGEEGLYNIQKVPTIIVKKYGKELGRIIEYPQSGYLEKDILEILKKNDTSVGDLLKKKKGEK</sequence>
<dbReference type="RefSeq" id="WP_327984535.1">
    <property type="nucleotide sequence ID" value="NZ_CP136426.1"/>
</dbReference>
<accession>A0AAU0F0M3</accession>
<protein>
    <submittedName>
        <fullName evidence="2">Thioredoxin</fullName>
    </submittedName>
</protein>